<feature type="region of interest" description="Disordered" evidence="1">
    <location>
        <begin position="1"/>
        <end position="58"/>
    </location>
</feature>
<name>A0A4S2MXV7_9PEZI</name>
<proteinExistence type="predicted"/>
<reference evidence="2 3" key="1">
    <citation type="submission" date="2019-04" db="EMBL/GenBank/DDBJ databases">
        <title>Comparative genomics and transcriptomics to analyze fruiting body development in filamentous ascomycetes.</title>
        <authorList>
            <consortium name="DOE Joint Genome Institute"/>
            <person name="Lutkenhaus R."/>
            <person name="Traeger S."/>
            <person name="Breuer J."/>
            <person name="Kuo A."/>
            <person name="Lipzen A."/>
            <person name="Pangilinan J."/>
            <person name="Dilworth D."/>
            <person name="Sandor L."/>
            <person name="Poggeler S."/>
            <person name="Barry K."/>
            <person name="Grigoriev I.V."/>
            <person name="Nowrousian M."/>
        </authorList>
    </citation>
    <scope>NUCLEOTIDE SEQUENCE [LARGE SCALE GENOMIC DNA]</scope>
    <source>
        <strain evidence="2 3">CBS 389.68</strain>
    </source>
</reference>
<sequence>MNTTPPDISYTLHSQRHQNPRHSNVGHHASVPERVRAQLPPSPHDTRTPPYIPVSHSY</sequence>
<evidence type="ECO:0000256" key="1">
    <source>
        <dbReference type="SAM" id="MobiDB-lite"/>
    </source>
</evidence>
<evidence type="ECO:0000313" key="2">
    <source>
        <dbReference type="EMBL" id="TGZ81549.1"/>
    </source>
</evidence>
<keyword evidence="3" id="KW-1185">Reference proteome</keyword>
<accession>A0A4S2MXV7</accession>
<organism evidence="2 3">
    <name type="scientific">Ascodesmis nigricans</name>
    <dbReference type="NCBI Taxonomy" id="341454"/>
    <lineage>
        <taxon>Eukaryota</taxon>
        <taxon>Fungi</taxon>
        <taxon>Dikarya</taxon>
        <taxon>Ascomycota</taxon>
        <taxon>Pezizomycotina</taxon>
        <taxon>Pezizomycetes</taxon>
        <taxon>Pezizales</taxon>
        <taxon>Ascodesmidaceae</taxon>
        <taxon>Ascodesmis</taxon>
    </lineage>
</organism>
<dbReference type="InParanoid" id="A0A4S2MXV7"/>
<dbReference type="AlphaFoldDB" id="A0A4S2MXV7"/>
<protein>
    <submittedName>
        <fullName evidence="2">Uncharacterized protein</fullName>
    </submittedName>
</protein>
<gene>
    <name evidence="2" type="ORF">EX30DRAFT_340420</name>
</gene>
<dbReference type="EMBL" id="ML220118">
    <property type="protein sequence ID" value="TGZ81549.1"/>
    <property type="molecule type" value="Genomic_DNA"/>
</dbReference>
<dbReference type="Proteomes" id="UP000298138">
    <property type="component" value="Unassembled WGS sequence"/>
</dbReference>
<evidence type="ECO:0000313" key="3">
    <source>
        <dbReference type="Proteomes" id="UP000298138"/>
    </source>
</evidence>